<dbReference type="AlphaFoldDB" id="A0A6I0FDF8"/>
<dbReference type="Proteomes" id="UP000432715">
    <property type="component" value="Unassembled WGS sequence"/>
</dbReference>
<gene>
    <name evidence="3" type="ORF">F8154_11850</name>
</gene>
<evidence type="ECO:0000313" key="4">
    <source>
        <dbReference type="Proteomes" id="UP000432715"/>
    </source>
</evidence>
<evidence type="ECO:0008006" key="5">
    <source>
        <dbReference type="Google" id="ProtNLM"/>
    </source>
</evidence>
<comment type="caution">
    <text evidence="3">The sequence shown here is derived from an EMBL/GenBank/DDBJ whole genome shotgun (WGS) entry which is preliminary data.</text>
</comment>
<feature type="transmembrane region" description="Helical" evidence="2">
    <location>
        <begin position="254"/>
        <end position="273"/>
    </location>
</feature>
<keyword evidence="4" id="KW-1185">Reference proteome</keyword>
<keyword evidence="2" id="KW-0472">Membrane</keyword>
<feature type="transmembrane region" description="Helical" evidence="2">
    <location>
        <begin position="139"/>
        <end position="168"/>
    </location>
</feature>
<evidence type="ECO:0000313" key="3">
    <source>
        <dbReference type="EMBL" id="KAB3532432.1"/>
    </source>
</evidence>
<proteinExistence type="predicted"/>
<organism evidence="3 4">
    <name type="scientific">Alkaliphilus pronyensis</name>
    <dbReference type="NCBI Taxonomy" id="1482732"/>
    <lineage>
        <taxon>Bacteria</taxon>
        <taxon>Bacillati</taxon>
        <taxon>Bacillota</taxon>
        <taxon>Clostridia</taxon>
        <taxon>Peptostreptococcales</taxon>
        <taxon>Natronincolaceae</taxon>
        <taxon>Alkaliphilus</taxon>
    </lineage>
</organism>
<reference evidence="3 4" key="1">
    <citation type="submission" date="2019-10" db="EMBL/GenBank/DDBJ databases">
        <title>Alkaliphilus serpentinus sp. nov. and Alkaliphilus pronyensis sp. nov., two novel anaerobic alkaliphilic species isolated from the serpentinized-hosted hydrothermal field of the Prony Bay (New Caledonia).</title>
        <authorList>
            <person name="Postec A."/>
        </authorList>
    </citation>
    <scope>NUCLEOTIDE SEQUENCE [LARGE SCALE GENOMIC DNA]</scope>
    <source>
        <strain evidence="3 4">LacV</strain>
    </source>
</reference>
<keyword evidence="2" id="KW-0812">Transmembrane</keyword>
<dbReference type="OrthoDB" id="1953791at2"/>
<name>A0A6I0FDF8_9FIRM</name>
<sequence>MRGFKLKAKNIILFASLVIILSTSLAWSTINYRGEIVSFFKTVNVPYNDSVGDVVSIFANINLNGEARGDVVAVFGNVTINGKANNDVVAVFGGINVSRNGEIRRDAISVLGHGIVNNGSINRDRISVLSIMPFGAPPIGILFILGAIFILIKQILAYILSVIAVLFFNERFDRMASDISFDIGKKALIGLLVYFGAWVLIAILVVIVIGIPLVVLLIPAIGLIEFAGNTTVKLAIGRNIKNRLNNNWSLMMELLVGTIIFTLIEITIIGKVFTMALKFIGMGEIIDSRFGEEKKLPPKPPINTTNEGFLEKGNDENAE</sequence>
<evidence type="ECO:0000256" key="2">
    <source>
        <dbReference type="SAM" id="Phobius"/>
    </source>
</evidence>
<feature type="region of interest" description="Disordered" evidence="1">
    <location>
        <begin position="292"/>
        <end position="319"/>
    </location>
</feature>
<evidence type="ECO:0000256" key="1">
    <source>
        <dbReference type="SAM" id="MobiDB-lite"/>
    </source>
</evidence>
<feature type="compositionally biased region" description="Basic and acidic residues" evidence="1">
    <location>
        <begin position="309"/>
        <end position="319"/>
    </location>
</feature>
<protein>
    <recommendedName>
        <fullName evidence="5">Polymer-forming cytoskeletal protein</fullName>
    </recommendedName>
</protein>
<dbReference type="EMBL" id="WBZC01000048">
    <property type="protein sequence ID" value="KAB3532432.1"/>
    <property type="molecule type" value="Genomic_DNA"/>
</dbReference>
<dbReference type="RefSeq" id="WP_151861831.1">
    <property type="nucleotide sequence ID" value="NZ_WBZC01000048.1"/>
</dbReference>
<feature type="transmembrane region" description="Helical" evidence="2">
    <location>
        <begin position="188"/>
        <end position="221"/>
    </location>
</feature>
<accession>A0A6I0FDF8</accession>
<keyword evidence="2" id="KW-1133">Transmembrane helix</keyword>